<dbReference type="Pfam" id="PF08240">
    <property type="entry name" value="ADH_N"/>
    <property type="match status" value="1"/>
</dbReference>
<dbReference type="EMBL" id="CACQ02009127">
    <property type="protein sequence ID" value="CCF46863.1"/>
    <property type="molecule type" value="Genomic_DNA"/>
</dbReference>
<dbReference type="eggNOG" id="KOG1198">
    <property type="taxonomic scope" value="Eukaryota"/>
</dbReference>
<name>H1W300_COLHI</name>
<reference evidence="5" key="1">
    <citation type="journal article" date="2012" name="Nat. Genet.">
        <title>Lifestyle transitions in plant pathogenic Colletotrichum fungi deciphered by genome and transcriptome analyses.</title>
        <authorList>
            <person name="O'Connell R.J."/>
            <person name="Thon M.R."/>
            <person name="Hacquard S."/>
            <person name="Amyotte S.G."/>
            <person name="Kleemann J."/>
            <person name="Torres M.F."/>
            <person name="Damm U."/>
            <person name="Buiate E.A."/>
            <person name="Epstein L."/>
            <person name="Alkan N."/>
            <person name="Altmueller J."/>
            <person name="Alvarado-Balderrama L."/>
            <person name="Bauser C.A."/>
            <person name="Becker C."/>
            <person name="Birren B.W."/>
            <person name="Chen Z."/>
            <person name="Choi J."/>
            <person name="Crouch J.A."/>
            <person name="Duvick J.P."/>
            <person name="Farman M.A."/>
            <person name="Gan P."/>
            <person name="Heiman D."/>
            <person name="Henrissat B."/>
            <person name="Howard R.J."/>
            <person name="Kabbage M."/>
            <person name="Koch C."/>
            <person name="Kracher B."/>
            <person name="Kubo Y."/>
            <person name="Law A.D."/>
            <person name="Lebrun M.-H."/>
            <person name="Lee Y.-H."/>
            <person name="Miyara I."/>
            <person name="Moore N."/>
            <person name="Neumann U."/>
            <person name="Nordstroem K."/>
            <person name="Panaccione D.G."/>
            <person name="Panstruga R."/>
            <person name="Place M."/>
            <person name="Proctor R.H."/>
            <person name="Prusky D."/>
            <person name="Rech G."/>
            <person name="Reinhardt R."/>
            <person name="Rollins J.A."/>
            <person name="Rounsley S."/>
            <person name="Schardl C.L."/>
            <person name="Schwartz D.C."/>
            <person name="Shenoy N."/>
            <person name="Shirasu K."/>
            <person name="Sikhakolli U.R."/>
            <person name="Stueber K."/>
            <person name="Sukno S.A."/>
            <person name="Sweigard J.A."/>
            <person name="Takano Y."/>
            <person name="Takahara H."/>
            <person name="Trail F."/>
            <person name="van der Does H.C."/>
            <person name="Voll L.M."/>
            <person name="Will I."/>
            <person name="Young S."/>
            <person name="Zeng Q."/>
            <person name="Zhang J."/>
            <person name="Zhou S."/>
            <person name="Dickman M.B."/>
            <person name="Schulze-Lefert P."/>
            <person name="Ver Loren van Themaat E."/>
            <person name="Ma L.-J."/>
            <person name="Vaillancourt L.J."/>
        </authorList>
    </citation>
    <scope>NUCLEOTIDE SEQUENCE [LARGE SCALE GENOMIC DNA]</scope>
    <source>
        <strain evidence="5">IMI 349063</strain>
    </source>
</reference>
<dbReference type="InterPro" id="IPR011032">
    <property type="entry name" value="GroES-like_sf"/>
</dbReference>
<feature type="domain" description="Alcohol dehydrogenase-like N-terminal" evidence="3">
    <location>
        <begin position="23"/>
        <end position="74"/>
    </location>
</feature>
<evidence type="ECO:0000256" key="2">
    <source>
        <dbReference type="ARBA" id="ARBA00023002"/>
    </source>
</evidence>
<proteinExistence type="inferred from homology"/>
<evidence type="ECO:0000313" key="4">
    <source>
        <dbReference type="EMBL" id="CCF46863.1"/>
    </source>
</evidence>
<evidence type="ECO:0000313" key="5">
    <source>
        <dbReference type="Proteomes" id="UP000007174"/>
    </source>
</evidence>
<dbReference type="PANTHER" id="PTHR45348:SF2">
    <property type="entry name" value="ZINC-TYPE ALCOHOL DEHYDROGENASE-LIKE PROTEIN C2E1P3.01"/>
    <property type="match status" value="1"/>
</dbReference>
<organism evidence="4 5">
    <name type="scientific">Colletotrichum higginsianum (strain IMI 349063)</name>
    <name type="common">Crucifer anthracnose fungus</name>
    <dbReference type="NCBI Taxonomy" id="759273"/>
    <lineage>
        <taxon>Eukaryota</taxon>
        <taxon>Fungi</taxon>
        <taxon>Dikarya</taxon>
        <taxon>Ascomycota</taxon>
        <taxon>Pezizomycotina</taxon>
        <taxon>Sordariomycetes</taxon>
        <taxon>Hypocreomycetidae</taxon>
        <taxon>Glomerellales</taxon>
        <taxon>Glomerellaceae</taxon>
        <taxon>Colletotrichum</taxon>
        <taxon>Colletotrichum destructivum species complex</taxon>
    </lineage>
</organism>
<dbReference type="Gene3D" id="3.90.180.10">
    <property type="entry name" value="Medium-chain alcohol dehydrogenases, catalytic domain"/>
    <property type="match status" value="1"/>
</dbReference>
<dbReference type="SUPFAM" id="SSF50129">
    <property type="entry name" value="GroES-like"/>
    <property type="match status" value="1"/>
</dbReference>
<dbReference type="GO" id="GO:0016651">
    <property type="term" value="F:oxidoreductase activity, acting on NAD(P)H"/>
    <property type="evidence" value="ECO:0007669"/>
    <property type="project" value="InterPro"/>
</dbReference>
<dbReference type="STRING" id="759273.H1W300"/>
<dbReference type="PANTHER" id="PTHR45348">
    <property type="entry name" value="HYPOTHETICAL OXIDOREDUCTASE (EUROFUNG)"/>
    <property type="match status" value="1"/>
</dbReference>
<keyword evidence="2" id="KW-0560">Oxidoreductase</keyword>
<gene>
    <name evidence="4" type="ORF">CH063_15473</name>
</gene>
<dbReference type="AlphaFoldDB" id="H1W300"/>
<sequence length="78" mass="8008">MKALVTQGDKTAKVQEVAKPQPGPGEILIKVSAVAQNPTDWKSTAAVPAGRIVGCDFAGTIADPNGTSFKPGQRSSES</sequence>
<evidence type="ECO:0000259" key="3">
    <source>
        <dbReference type="Pfam" id="PF08240"/>
    </source>
</evidence>
<protein>
    <recommendedName>
        <fullName evidence="3">Alcohol dehydrogenase-like N-terminal domain-containing protein</fullName>
    </recommendedName>
</protein>
<dbReference type="Proteomes" id="UP000007174">
    <property type="component" value="Unassembled WGS sequence"/>
</dbReference>
<dbReference type="HOGENOM" id="CLU_2621914_0_0_1"/>
<dbReference type="InterPro" id="IPR013154">
    <property type="entry name" value="ADH-like_N"/>
</dbReference>
<evidence type="ECO:0000256" key="1">
    <source>
        <dbReference type="ARBA" id="ARBA00008072"/>
    </source>
</evidence>
<comment type="similarity">
    <text evidence="1">Belongs to the zinc-containing alcohol dehydrogenase family.</text>
</comment>
<dbReference type="VEuPathDB" id="FungiDB:CH63R_01538"/>
<accession>H1W300</accession>
<dbReference type="InterPro" id="IPR047122">
    <property type="entry name" value="Trans-enoyl_RdTase-like"/>
</dbReference>